<dbReference type="GO" id="GO:0002758">
    <property type="term" value="P:innate immune response-activating signaling pathway"/>
    <property type="evidence" value="ECO:0007669"/>
    <property type="project" value="UniProtKB-ARBA"/>
</dbReference>
<dbReference type="GO" id="GO:0009626">
    <property type="term" value="P:plant-type hypersensitive response"/>
    <property type="evidence" value="ECO:0007669"/>
    <property type="project" value="UniProtKB-ARBA"/>
</dbReference>
<evidence type="ECO:0000313" key="12">
    <source>
        <dbReference type="Proteomes" id="UP000026960"/>
    </source>
</evidence>
<dbReference type="InterPro" id="IPR055414">
    <property type="entry name" value="LRR_R13L4/SHOC2-like"/>
</dbReference>
<dbReference type="Pfam" id="PF00931">
    <property type="entry name" value="NB-ARC"/>
    <property type="match status" value="1"/>
</dbReference>
<dbReference type="InterPro" id="IPR002182">
    <property type="entry name" value="NB-ARC"/>
</dbReference>
<dbReference type="PaxDb" id="65489-OBART10G19100.1"/>
<dbReference type="InterPro" id="IPR032675">
    <property type="entry name" value="LRR_dom_sf"/>
</dbReference>
<sequence length="956" mass="109305">MEISAAQSLVSTVGQLLGEEYRQLSGVRGEVAELRDDLATMNALFRMQSEADDGAAVDHFIREWMKQVRELAYDAEDCVGLYWLRIRCRPGDGVRGRLKHRLQTYRERRRLAAEISALRSRALSISERHARYGVNRDALQRRRLFPSYQSYSLTAAPVAAHAHRHDSHQLVGIKGQADALVELLIKQQLVGEQHVKVFSIVGFGGVGKSTLGKEVCRLLETEFPYRAIVSVSQAFDPTSRDRRSDLMELLKRVFRQVVEVKAENEILLDGQGKETLRSEANKQLNHDDAGKMKKLLDGIDDWKYEKLDKELRSYLKDKSRIIVTTRIEAVAKACSPAIGGHHIHHMQPLEFEDSKKLFLSRTFVNKECPEELEDVMENILKRCGGLPLAIVSIASVLAGYTSPGSKDKWESIYKSIGSHMESNPTLEGMRQILALSYNHLPHKLKGCMMYFSIFPEDYEVNKDRLLWRWIAEGLVTEKRGLSLMEVAESYLDDLVNRNMIQLREDIEYYWKAQMYRVHDMFLEVMVSKSLESNFASLLGGQYATMSYDRIRRLSIQGDDDRLENAEQPRKNTAASAGVDDGILDLEHVRSLSMFQHTGKKLLDQLGKFRLLRVLDLEGFKGALTKDHMGYICRLYLLSFLSLKGIEVEEVPSEIGKLEHLQTLDVRQTSVRGLPDTVTKLYKLERLQISYNGDANLMWKLPLELKKMKMLREVGFSVLGNHLQVAQDVGELDHLQEMVVYVDDITFDDNVLTEFANSLSKLYSLRRLIIGDVGYGKTLNFLDQLPSPPQLLRHLMIAGGIDRLPSWIMSLTYLVQFNMSWGKVAGDQLFDVLCELPSLETVCIHNYCYEGNVLVARTRHRFPELITLRIASGSKLPNVIRFENGTMPKLENLLVNFTDNDEKKIIGIRHLTNLKEVQLWGNESNLALHRALKHLKSENKRRLFESSSQFQIVVKYE</sequence>
<dbReference type="SUPFAM" id="SSF52540">
    <property type="entry name" value="P-loop containing nucleoside triphosphate hydrolases"/>
    <property type="match status" value="1"/>
</dbReference>
<reference evidence="11" key="1">
    <citation type="journal article" date="2009" name="Rice">
        <title>De Novo Next Generation Sequencing of Plant Genomes.</title>
        <authorList>
            <person name="Rounsley S."/>
            <person name="Marri P.R."/>
            <person name="Yu Y."/>
            <person name="He R."/>
            <person name="Sisneros N."/>
            <person name="Goicoechea J.L."/>
            <person name="Lee S.J."/>
            <person name="Angelova A."/>
            <person name="Kudrna D."/>
            <person name="Luo M."/>
            <person name="Affourtit J."/>
            <person name="Desany B."/>
            <person name="Knight J."/>
            <person name="Niazi F."/>
            <person name="Egholm M."/>
            <person name="Wing R.A."/>
        </authorList>
    </citation>
    <scope>NUCLEOTIDE SEQUENCE [LARGE SCALE GENOMIC DNA]</scope>
    <source>
        <strain evidence="11">cv. IRGC 105608</strain>
    </source>
</reference>
<dbReference type="PRINTS" id="PR00364">
    <property type="entry name" value="DISEASERSIST"/>
</dbReference>
<feature type="domain" description="Disease resistance protein winged helix" evidence="9">
    <location>
        <begin position="453"/>
        <end position="523"/>
    </location>
</feature>
<dbReference type="GO" id="GO:0043531">
    <property type="term" value="F:ADP binding"/>
    <property type="evidence" value="ECO:0007669"/>
    <property type="project" value="InterPro"/>
</dbReference>
<evidence type="ECO:0000256" key="2">
    <source>
        <dbReference type="ARBA" id="ARBA00022614"/>
    </source>
</evidence>
<dbReference type="FunFam" id="1.10.10.10:FF:000322">
    <property type="entry name" value="Probable disease resistance protein At1g63360"/>
    <property type="match status" value="1"/>
</dbReference>
<proteinExistence type="inferred from homology"/>
<keyword evidence="12" id="KW-1185">Reference proteome</keyword>
<keyword evidence="3" id="KW-0677">Repeat</keyword>
<dbReference type="InterPro" id="IPR042197">
    <property type="entry name" value="Apaf_helical"/>
</dbReference>
<dbReference type="EnsemblPlants" id="OBART10G19100.1">
    <property type="protein sequence ID" value="OBART10G19100.1"/>
    <property type="gene ID" value="OBART10G19100"/>
</dbReference>
<dbReference type="CDD" id="cd14798">
    <property type="entry name" value="RX-CC_like"/>
    <property type="match status" value="1"/>
</dbReference>
<dbReference type="InterPro" id="IPR058922">
    <property type="entry name" value="WHD_DRP"/>
</dbReference>
<dbReference type="Pfam" id="PF18052">
    <property type="entry name" value="Rx_N"/>
    <property type="match status" value="1"/>
</dbReference>
<dbReference type="Gene3D" id="1.10.10.10">
    <property type="entry name" value="Winged helix-like DNA-binding domain superfamily/Winged helix DNA-binding domain"/>
    <property type="match status" value="1"/>
</dbReference>
<dbReference type="InterPro" id="IPR027417">
    <property type="entry name" value="P-loop_NTPase"/>
</dbReference>
<dbReference type="Pfam" id="PF23598">
    <property type="entry name" value="LRR_14"/>
    <property type="match status" value="1"/>
</dbReference>
<evidence type="ECO:0000256" key="6">
    <source>
        <dbReference type="ARBA" id="ARBA00023054"/>
    </source>
</evidence>
<keyword evidence="6" id="KW-0175">Coiled coil</keyword>
<evidence type="ECO:0000259" key="8">
    <source>
        <dbReference type="Pfam" id="PF18052"/>
    </source>
</evidence>
<dbReference type="eggNOG" id="KOG4658">
    <property type="taxonomic scope" value="Eukaryota"/>
</dbReference>
<feature type="domain" description="NB-ARC" evidence="7">
    <location>
        <begin position="185"/>
        <end position="366"/>
    </location>
</feature>
<evidence type="ECO:0000259" key="9">
    <source>
        <dbReference type="Pfam" id="PF23559"/>
    </source>
</evidence>
<organism evidence="11">
    <name type="scientific">Oryza barthii</name>
    <dbReference type="NCBI Taxonomy" id="65489"/>
    <lineage>
        <taxon>Eukaryota</taxon>
        <taxon>Viridiplantae</taxon>
        <taxon>Streptophyta</taxon>
        <taxon>Embryophyta</taxon>
        <taxon>Tracheophyta</taxon>
        <taxon>Spermatophyta</taxon>
        <taxon>Magnoliopsida</taxon>
        <taxon>Liliopsida</taxon>
        <taxon>Poales</taxon>
        <taxon>Poaceae</taxon>
        <taxon>BOP clade</taxon>
        <taxon>Oryzoideae</taxon>
        <taxon>Oryzeae</taxon>
        <taxon>Oryzinae</taxon>
        <taxon>Oryza</taxon>
    </lineage>
</organism>
<reference evidence="11" key="2">
    <citation type="submission" date="2015-03" db="UniProtKB">
        <authorList>
            <consortium name="EnsemblPlants"/>
        </authorList>
    </citation>
    <scope>IDENTIFICATION</scope>
</reference>
<dbReference type="PANTHER" id="PTHR23155">
    <property type="entry name" value="DISEASE RESISTANCE PROTEIN RP"/>
    <property type="match status" value="1"/>
</dbReference>
<evidence type="ECO:0000256" key="1">
    <source>
        <dbReference type="ARBA" id="ARBA00008894"/>
    </source>
</evidence>
<dbReference type="InterPro" id="IPR038005">
    <property type="entry name" value="RX-like_CC"/>
</dbReference>
<dbReference type="Gene3D" id="1.20.5.4130">
    <property type="match status" value="1"/>
</dbReference>
<evidence type="ECO:0000259" key="7">
    <source>
        <dbReference type="Pfam" id="PF00931"/>
    </source>
</evidence>
<evidence type="ECO:0000256" key="4">
    <source>
        <dbReference type="ARBA" id="ARBA00022741"/>
    </source>
</evidence>
<feature type="domain" description="Disease resistance R13L4/SHOC-2-like LRR" evidence="10">
    <location>
        <begin position="587"/>
        <end position="923"/>
    </location>
</feature>
<keyword evidence="2" id="KW-0433">Leucine-rich repeat</keyword>
<comment type="similarity">
    <text evidence="1">Belongs to the disease resistance NB-LRR family.</text>
</comment>
<dbReference type="SUPFAM" id="SSF52058">
    <property type="entry name" value="L domain-like"/>
    <property type="match status" value="1"/>
</dbReference>
<evidence type="ECO:0000256" key="5">
    <source>
        <dbReference type="ARBA" id="ARBA00022821"/>
    </source>
</evidence>
<dbReference type="Gene3D" id="3.80.10.10">
    <property type="entry name" value="Ribonuclease Inhibitor"/>
    <property type="match status" value="1"/>
</dbReference>
<dbReference type="PANTHER" id="PTHR23155:SF1005">
    <property type="entry name" value="OS07G0197300 PROTEIN"/>
    <property type="match status" value="1"/>
</dbReference>
<evidence type="ECO:0000256" key="3">
    <source>
        <dbReference type="ARBA" id="ARBA00022737"/>
    </source>
</evidence>
<dbReference type="GO" id="GO:0042742">
    <property type="term" value="P:defense response to bacterium"/>
    <property type="evidence" value="ECO:0007669"/>
    <property type="project" value="UniProtKB-ARBA"/>
</dbReference>
<dbReference type="InterPro" id="IPR041118">
    <property type="entry name" value="Rx_N"/>
</dbReference>
<feature type="domain" description="Disease resistance N-terminal" evidence="8">
    <location>
        <begin position="6"/>
        <end position="90"/>
    </location>
</feature>
<dbReference type="Gramene" id="OBART10G19100.1">
    <property type="protein sequence ID" value="OBART10G19100.1"/>
    <property type="gene ID" value="OBART10G19100"/>
</dbReference>
<keyword evidence="4" id="KW-0547">Nucleotide-binding</keyword>
<dbReference type="Pfam" id="PF23559">
    <property type="entry name" value="WHD_DRP"/>
    <property type="match status" value="1"/>
</dbReference>
<protein>
    <submittedName>
        <fullName evidence="11">Uncharacterized protein</fullName>
    </submittedName>
</protein>
<name>A0A0D3HGS8_9ORYZ</name>
<dbReference type="Gene3D" id="1.10.8.430">
    <property type="entry name" value="Helical domain of apoptotic protease-activating factors"/>
    <property type="match status" value="1"/>
</dbReference>
<dbReference type="STRING" id="65489.A0A0D3HGS8"/>
<evidence type="ECO:0000313" key="11">
    <source>
        <dbReference type="EnsemblPlants" id="OBART10G19100.1"/>
    </source>
</evidence>
<dbReference type="HOGENOM" id="CLU_000837_25_0_1"/>
<dbReference type="AlphaFoldDB" id="A0A0D3HGS8"/>
<keyword evidence="5" id="KW-0611">Plant defense</keyword>
<dbReference type="Proteomes" id="UP000026960">
    <property type="component" value="Chromosome 10"/>
</dbReference>
<accession>A0A0D3HGS8</accession>
<evidence type="ECO:0000259" key="10">
    <source>
        <dbReference type="Pfam" id="PF23598"/>
    </source>
</evidence>
<dbReference type="Gene3D" id="3.40.50.300">
    <property type="entry name" value="P-loop containing nucleotide triphosphate hydrolases"/>
    <property type="match status" value="1"/>
</dbReference>
<dbReference type="InterPro" id="IPR044974">
    <property type="entry name" value="Disease_R_plants"/>
</dbReference>
<dbReference type="InterPro" id="IPR036388">
    <property type="entry name" value="WH-like_DNA-bd_sf"/>
</dbReference>